<evidence type="ECO:0000313" key="2">
    <source>
        <dbReference type="EMBL" id="GAF92151.1"/>
    </source>
</evidence>
<evidence type="ECO:0000259" key="1">
    <source>
        <dbReference type="PROSITE" id="PS51385"/>
    </source>
</evidence>
<feature type="domain" description="YjeF N-terminal" evidence="1">
    <location>
        <begin position="1"/>
        <end position="37"/>
    </location>
</feature>
<dbReference type="AlphaFoldDB" id="X0TYD5"/>
<protein>
    <recommendedName>
        <fullName evidence="1">YjeF N-terminal domain-containing protein</fullName>
    </recommendedName>
</protein>
<dbReference type="EMBL" id="BARS01012978">
    <property type="protein sequence ID" value="GAF92151.1"/>
    <property type="molecule type" value="Genomic_DNA"/>
</dbReference>
<reference evidence="2" key="1">
    <citation type="journal article" date="2014" name="Front. Microbiol.">
        <title>High frequency of phylogenetically diverse reductive dehalogenase-homologous genes in deep subseafloor sedimentary metagenomes.</title>
        <authorList>
            <person name="Kawai M."/>
            <person name="Futagami T."/>
            <person name="Toyoda A."/>
            <person name="Takaki Y."/>
            <person name="Nishi S."/>
            <person name="Hori S."/>
            <person name="Arai W."/>
            <person name="Tsubouchi T."/>
            <person name="Morono Y."/>
            <person name="Uchiyama I."/>
            <person name="Ito T."/>
            <person name="Fujiyama A."/>
            <person name="Inagaki F."/>
            <person name="Takami H."/>
        </authorList>
    </citation>
    <scope>NUCLEOTIDE SEQUENCE</scope>
    <source>
        <strain evidence="2">Expedition CK06-06</strain>
    </source>
</reference>
<comment type="caution">
    <text evidence="2">The sequence shown here is derived from an EMBL/GenBank/DDBJ whole genome shotgun (WGS) entry which is preliminary data.</text>
</comment>
<gene>
    <name evidence="2" type="ORF">S01H1_22820</name>
</gene>
<feature type="non-terminal residue" evidence="2">
    <location>
        <position position="1"/>
    </location>
</feature>
<organism evidence="2">
    <name type="scientific">marine sediment metagenome</name>
    <dbReference type="NCBI Taxonomy" id="412755"/>
    <lineage>
        <taxon>unclassified sequences</taxon>
        <taxon>metagenomes</taxon>
        <taxon>ecological metagenomes</taxon>
    </lineage>
</organism>
<sequence>SIHAERILTLALPKTGLRHAEGDLFLADIGIPPEVFRAIGIEFEPFFGRESSVRLILQAAG</sequence>
<accession>X0TYD5</accession>
<name>X0TYD5_9ZZZZ</name>
<dbReference type="PROSITE" id="PS51385">
    <property type="entry name" value="YJEF_N"/>
    <property type="match status" value="1"/>
</dbReference>
<dbReference type="SUPFAM" id="SSF64153">
    <property type="entry name" value="YjeF N-terminal domain-like"/>
    <property type="match status" value="1"/>
</dbReference>
<dbReference type="Gene3D" id="3.40.50.10260">
    <property type="entry name" value="YjeF N-terminal domain"/>
    <property type="match status" value="1"/>
</dbReference>
<proteinExistence type="predicted"/>
<dbReference type="InterPro" id="IPR036652">
    <property type="entry name" value="YjeF_N_dom_sf"/>
</dbReference>
<dbReference type="InterPro" id="IPR004443">
    <property type="entry name" value="YjeF_N_dom"/>
</dbReference>